<evidence type="ECO:0000313" key="8">
    <source>
        <dbReference type="EMBL" id="THD22941.1"/>
    </source>
</evidence>
<sequence>MTDLVTRIPLVEKQHRVPELERNTQLTASYLGAHSTAYLTQVLRPNNLTTTVSKENNPTPTAGTIPTENASFPDPAEDLSSMGTQAAGFTQAPISYVHAGGFRYQIRRPVESWKFVETRKLDGSVIFLCRFCGSSYKHKKSLNKHWKDKHADVPRPQGAQADDDDDEDDDDEDDEDEEAEEDDDGAEEDRMSESENIPPGTVTIAHAKTIGNTSNWTEHANATTYPYNNTRVKPCDSAQRVMLTERAALRRLSAPINRPTEKSIQPRRTSFLPDSDCTTETVLFRTNIPMKRRFRDVVDSVPSRRVEHVRQHFQEHKNKRRQSNMARSEASHLPESDIHLSMSKEQAFGTVIRSSFDSQTHDELDDKNSLDQTTARSVITDSQPLDLSILRSMNSPQIQIRPNRSIPLTDDNSRSDQAIDVSLLIGLLQTALNTLTAELREATKRLTEGPISTNNLSKTSISLLLAIGTLLVSIVDKKNDPARVERLVSPKMEEEKPRFENCSISRQSISSNTCCTPPNNQVLPPAPSSALISPAIETHSFQKEDYRPKMDNAIRPFSSQSDMSRTTPTRAAHHIEIHQKTSSNANSDNHISAESSFCLAQELTPIRHSRLNTKSTAVVPNPNTPSADGTTKTPRQVEDAKSVGESQSECQIICPVCNFDARWFSELRAHMVNHSEHRMFGCCFCTYRAKWKWDVAKHMRRCPLGRHVAHLSNEALLRIVRYHPPPKGNILYNYFPQDGFPGVGLDRPPTPPPYTGHADISIPGRNRGESQGFQFTSIANHIGFPDADNSPADDPPLLTRQRSISPESEAVTDVDADHSPHSLIIVDEVDPNRQKPNTLGAVSDSHQIISFRPPTAETQDNSETHPSGFVFTLRKCSYCTFHCIDEREYQRHVQSHRSVVCTTTATTVSTNAATMCDVQPNSISTITAGESTGQQSW</sequence>
<dbReference type="GO" id="GO:0043565">
    <property type="term" value="F:sequence-specific DNA binding"/>
    <property type="evidence" value="ECO:0007669"/>
    <property type="project" value="TreeGrafter"/>
</dbReference>
<feature type="region of interest" description="Disordered" evidence="6">
    <location>
        <begin position="356"/>
        <end position="377"/>
    </location>
</feature>
<keyword evidence="3 5" id="KW-0863">Zinc-finger</keyword>
<accession>A0A4E0RAA1</accession>
<dbReference type="SMART" id="SM00355">
    <property type="entry name" value="ZnF_C2H2"/>
    <property type="match status" value="4"/>
</dbReference>
<evidence type="ECO:0000256" key="1">
    <source>
        <dbReference type="ARBA" id="ARBA00022723"/>
    </source>
</evidence>
<evidence type="ECO:0000259" key="7">
    <source>
        <dbReference type="PROSITE" id="PS50157"/>
    </source>
</evidence>
<feature type="compositionally biased region" description="Polar residues" evidence="6">
    <location>
        <begin position="50"/>
        <end position="70"/>
    </location>
</feature>
<dbReference type="InterPro" id="IPR013087">
    <property type="entry name" value="Znf_C2H2_type"/>
</dbReference>
<keyword evidence="4" id="KW-0862">Zinc</keyword>
<dbReference type="GO" id="GO:0005634">
    <property type="term" value="C:nucleus"/>
    <property type="evidence" value="ECO:0007669"/>
    <property type="project" value="TreeGrafter"/>
</dbReference>
<dbReference type="GO" id="GO:0008270">
    <property type="term" value="F:zinc ion binding"/>
    <property type="evidence" value="ECO:0007669"/>
    <property type="project" value="UniProtKB-KW"/>
</dbReference>
<dbReference type="PANTHER" id="PTHR24408:SF64">
    <property type="entry name" value="LINKING IMMUNITY AND METABOLISM-RELATED"/>
    <property type="match status" value="1"/>
</dbReference>
<name>A0A4E0RAA1_FASHE</name>
<feature type="compositionally biased region" description="Acidic residues" evidence="6">
    <location>
        <begin position="161"/>
        <end position="187"/>
    </location>
</feature>
<feature type="region of interest" description="Disordered" evidence="6">
    <location>
        <begin position="50"/>
        <end position="75"/>
    </location>
</feature>
<protein>
    <submittedName>
        <fullName evidence="8">Zinc finger C2H2</fullName>
    </submittedName>
</protein>
<evidence type="ECO:0000313" key="9">
    <source>
        <dbReference type="Proteomes" id="UP000230066"/>
    </source>
</evidence>
<dbReference type="EMBL" id="JXXN02002431">
    <property type="protein sequence ID" value="THD22941.1"/>
    <property type="molecule type" value="Genomic_DNA"/>
</dbReference>
<evidence type="ECO:0000256" key="2">
    <source>
        <dbReference type="ARBA" id="ARBA00022737"/>
    </source>
</evidence>
<dbReference type="Gene3D" id="3.30.160.60">
    <property type="entry name" value="Classic Zinc Finger"/>
    <property type="match status" value="1"/>
</dbReference>
<feature type="region of interest" description="Disordered" evidence="6">
    <location>
        <begin position="615"/>
        <end position="643"/>
    </location>
</feature>
<feature type="domain" description="C2H2-type" evidence="7">
    <location>
        <begin position="127"/>
        <end position="151"/>
    </location>
</feature>
<feature type="region of interest" description="Disordered" evidence="6">
    <location>
        <begin position="311"/>
        <end position="336"/>
    </location>
</feature>
<dbReference type="Proteomes" id="UP000230066">
    <property type="component" value="Unassembled WGS sequence"/>
</dbReference>
<feature type="compositionally biased region" description="Polar residues" evidence="6">
    <location>
        <begin position="624"/>
        <end position="634"/>
    </location>
</feature>
<reference evidence="8" key="1">
    <citation type="submission" date="2019-03" db="EMBL/GenBank/DDBJ databases">
        <title>Improved annotation for the trematode Fasciola hepatica.</title>
        <authorList>
            <person name="Choi Y.-J."/>
            <person name="Martin J."/>
            <person name="Mitreva M."/>
        </authorList>
    </citation>
    <scope>NUCLEOTIDE SEQUENCE [LARGE SCALE GENOMIC DNA]</scope>
</reference>
<gene>
    <name evidence="8" type="ORF">D915_006289</name>
</gene>
<evidence type="ECO:0000256" key="4">
    <source>
        <dbReference type="ARBA" id="ARBA00022833"/>
    </source>
</evidence>
<feature type="compositionally biased region" description="Basic and acidic residues" evidence="6">
    <location>
        <begin position="359"/>
        <end position="369"/>
    </location>
</feature>
<dbReference type="PROSITE" id="PS00028">
    <property type="entry name" value="ZINC_FINGER_C2H2_1"/>
    <property type="match status" value="1"/>
</dbReference>
<proteinExistence type="predicted"/>
<dbReference type="GO" id="GO:0000981">
    <property type="term" value="F:DNA-binding transcription factor activity, RNA polymerase II-specific"/>
    <property type="evidence" value="ECO:0007669"/>
    <property type="project" value="TreeGrafter"/>
</dbReference>
<feature type="region of interest" description="Disordered" evidence="6">
    <location>
        <begin position="143"/>
        <end position="202"/>
    </location>
</feature>
<dbReference type="AlphaFoldDB" id="A0A4E0RAA1"/>
<evidence type="ECO:0000256" key="5">
    <source>
        <dbReference type="PROSITE-ProRule" id="PRU00042"/>
    </source>
</evidence>
<comment type="caution">
    <text evidence="8">The sequence shown here is derived from an EMBL/GenBank/DDBJ whole genome shotgun (WGS) entry which is preliminary data.</text>
</comment>
<dbReference type="PROSITE" id="PS50157">
    <property type="entry name" value="ZINC_FINGER_C2H2_2"/>
    <property type="match status" value="1"/>
</dbReference>
<organism evidence="8 9">
    <name type="scientific">Fasciola hepatica</name>
    <name type="common">Liver fluke</name>
    <dbReference type="NCBI Taxonomy" id="6192"/>
    <lineage>
        <taxon>Eukaryota</taxon>
        <taxon>Metazoa</taxon>
        <taxon>Spiralia</taxon>
        <taxon>Lophotrochozoa</taxon>
        <taxon>Platyhelminthes</taxon>
        <taxon>Trematoda</taxon>
        <taxon>Digenea</taxon>
        <taxon>Plagiorchiida</taxon>
        <taxon>Echinostomata</taxon>
        <taxon>Echinostomatoidea</taxon>
        <taxon>Fasciolidae</taxon>
        <taxon>Fasciola</taxon>
    </lineage>
</organism>
<keyword evidence="9" id="KW-1185">Reference proteome</keyword>
<evidence type="ECO:0000256" key="3">
    <source>
        <dbReference type="ARBA" id="ARBA00022771"/>
    </source>
</evidence>
<keyword evidence="1" id="KW-0479">Metal-binding</keyword>
<evidence type="ECO:0000256" key="6">
    <source>
        <dbReference type="SAM" id="MobiDB-lite"/>
    </source>
</evidence>
<dbReference type="PANTHER" id="PTHR24408">
    <property type="entry name" value="ZINC FINGER PROTEIN"/>
    <property type="match status" value="1"/>
</dbReference>
<keyword evidence="2" id="KW-0677">Repeat</keyword>